<comment type="subcellular location">
    <subcellularLocation>
        <location evidence="2">Plastid</location>
    </subcellularLocation>
</comment>
<dbReference type="GO" id="GO:0005524">
    <property type="term" value="F:ATP binding"/>
    <property type="evidence" value="ECO:0007669"/>
    <property type="project" value="UniProtKB-KW"/>
</dbReference>
<keyword evidence="6" id="KW-0067">ATP-binding</keyword>
<evidence type="ECO:0000313" key="9">
    <source>
        <dbReference type="EMBL" id="KAJ8443656.1"/>
    </source>
</evidence>
<feature type="region of interest" description="Disordered" evidence="7">
    <location>
        <begin position="141"/>
        <end position="164"/>
    </location>
</feature>
<organism evidence="9 10">
    <name type="scientific">Carnegiea gigantea</name>
    <dbReference type="NCBI Taxonomy" id="171969"/>
    <lineage>
        <taxon>Eukaryota</taxon>
        <taxon>Viridiplantae</taxon>
        <taxon>Streptophyta</taxon>
        <taxon>Embryophyta</taxon>
        <taxon>Tracheophyta</taxon>
        <taxon>Spermatophyta</taxon>
        <taxon>Magnoliopsida</taxon>
        <taxon>eudicotyledons</taxon>
        <taxon>Gunneridae</taxon>
        <taxon>Pentapetalae</taxon>
        <taxon>Caryophyllales</taxon>
        <taxon>Cactineae</taxon>
        <taxon>Cactaceae</taxon>
        <taxon>Cactoideae</taxon>
        <taxon>Echinocereeae</taxon>
        <taxon>Carnegiea</taxon>
    </lineage>
</organism>
<gene>
    <name evidence="9" type="ORF">Cgig2_019638</name>
</gene>
<name>A0A9Q1QJC8_9CARY</name>
<dbReference type="OrthoDB" id="1711186at2759"/>
<evidence type="ECO:0000256" key="6">
    <source>
        <dbReference type="ARBA" id="ARBA00022840"/>
    </source>
</evidence>
<reference evidence="9" key="1">
    <citation type="submission" date="2022-04" db="EMBL/GenBank/DDBJ databases">
        <title>Carnegiea gigantea Genome sequencing and assembly v2.</title>
        <authorList>
            <person name="Copetti D."/>
            <person name="Sanderson M.J."/>
            <person name="Burquez A."/>
            <person name="Wojciechowski M.F."/>
        </authorList>
    </citation>
    <scope>NUCLEOTIDE SEQUENCE</scope>
    <source>
        <strain evidence="9">SGP5-SGP5p</strain>
        <tissue evidence="9">Aerial part</tissue>
    </source>
</reference>
<sequence>MMGVHSKKKYWSINLIDLISIIPNPINRITFSRNMRHLSHKSKEIHSFIRRRGHVNKMLKDDYSDDKIESCVESTHAVYDEEREFLAQFSTLTPEKRIDQILLSLTYSDHFSKNKSGYQMKFLRTKETKIVFDYDIDDEMDDIENGPRTRESDDELDDSYDSDVDVEKELRSSYGKSESGLDEGFNSEVYEFISKSNEFRLRLAEYEEDLESEQSAQDLVDHIAKSLRDKWIIYDEDELEESEFLQNGTVPYPA</sequence>
<accession>A0A9Q1QJC8</accession>
<evidence type="ECO:0000259" key="8">
    <source>
        <dbReference type="Pfam" id="PF05695"/>
    </source>
</evidence>
<dbReference type="AlphaFoldDB" id="A0A9Q1QJC8"/>
<comment type="similarity">
    <text evidence="3">Belongs to the Ycf2 family.</text>
</comment>
<dbReference type="PANTHER" id="PTHR33078">
    <property type="entry name" value="PROTEIN YCF2-RELATED"/>
    <property type="match status" value="1"/>
</dbReference>
<evidence type="ECO:0000256" key="2">
    <source>
        <dbReference type="ARBA" id="ARBA00004474"/>
    </source>
</evidence>
<evidence type="ECO:0000313" key="10">
    <source>
        <dbReference type="Proteomes" id="UP001153076"/>
    </source>
</evidence>
<dbReference type="Proteomes" id="UP001153076">
    <property type="component" value="Unassembled WGS sequence"/>
</dbReference>
<keyword evidence="4" id="KW-0934">Plastid</keyword>
<dbReference type="PANTHER" id="PTHR33078:SF100">
    <property type="entry name" value="PROTEIN YCF2"/>
    <property type="match status" value="1"/>
</dbReference>
<evidence type="ECO:0000256" key="1">
    <source>
        <dbReference type="ARBA" id="ARBA00002329"/>
    </source>
</evidence>
<keyword evidence="5" id="KW-0547">Nucleotide-binding</keyword>
<dbReference type="EMBL" id="JAKOGI010000115">
    <property type="protein sequence ID" value="KAJ8443656.1"/>
    <property type="molecule type" value="Genomic_DNA"/>
</dbReference>
<proteinExistence type="inferred from homology"/>
<evidence type="ECO:0000256" key="4">
    <source>
        <dbReference type="ARBA" id="ARBA00022640"/>
    </source>
</evidence>
<evidence type="ECO:0000256" key="3">
    <source>
        <dbReference type="ARBA" id="ARBA00009361"/>
    </source>
</evidence>
<dbReference type="Pfam" id="PF05695">
    <property type="entry name" value="Ycf2"/>
    <property type="match status" value="1"/>
</dbReference>
<comment type="function">
    <text evidence="1">Probable ATPase of unknown function. Its presence in a non-photosynthetic plant (Epifagus virginiana) and experiments in tobacco indicate that it has an essential function which is probably not related to photosynthesis.</text>
</comment>
<evidence type="ECO:0000256" key="7">
    <source>
        <dbReference type="SAM" id="MobiDB-lite"/>
    </source>
</evidence>
<keyword evidence="10" id="KW-1185">Reference proteome</keyword>
<evidence type="ECO:0000256" key="5">
    <source>
        <dbReference type="ARBA" id="ARBA00022741"/>
    </source>
</evidence>
<dbReference type="GO" id="GO:0009536">
    <property type="term" value="C:plastid"/>
    <property type="evidence" value="ECO:0007669"/>
    <property type="project" value="UniProtKB-SubCell"/>
</dbReference>
<protein>
    <recommendedName>
        <fullName evidence="8">Ycf2 N-terminal domain-containing protein</fullName>
    </recommendedName>
</protein>
<feature type="compositionally biased region" description="Acidic residues" evidence="7">
    <location>
        <begin position="152"/>
        <end position="164"/>
    </location>
</feature>
<feature type="domain" description="Ycf2 N-terminal" evidence="8">
    <location>
        <begin position="4"/>
        <end position="41"/>
    </location>
</feature>
<dbReference type="InterPro" id="IPR056777">
    <property type="entry name" value="Ycf2_N"/>
</dbReference>
<comment type="caution">
    <text evidence="9">The sequence shown here is derived from an EMBL/GenBank/DDBJ whole genome shotgun (WGS) entry which is preliminary data.</text>
</comment>